<dbReference type="InterPro" id="IPR025202">
    <property type="entry name" value="PLD-like_dom"/>
</dbReference>
<dbReference type="PROSITE" id="PS50035">
    <property type="entry name" value="PLD"/>
    <property type="match status" value="1"/>
</dbReference>
<dbReference type="PROSITE" id="PS50890">
    <property type="entry name" value="PUA"/>
    <property type="match status" value="1"/>
</dbReference>
<dbReference type="EMBL" id="BART01013487">
    <property type="protein sequence ID" value="GAG77627.1"/>
    <property type="molecule type" value="Genomic_DNA"/>
</dbReference>
<evidence type="ECO:0000256" key="1">
    <source>
        <dbReference type="ARBA" id="ARBA00022801"/>
    </source>
</evidence>
<dbReference type="InterPro" id="IPR001736">
    <property type="entry name" value="PLipase_D/transphosphatidylase"/>
</dbReference>
<dbReference type="AlphaFoldDB" id="X1B8J8"/>
<sequence length="197" mass="23004">EMSLGYANEANVIIEDREIAQYFQEYFNYLWKNSSKDISPFKSFRGEIIPLIDREYFDIVSTAMKKAKRRILVMVYGFKLSSSGDTRADILADEMIKARKRGVEVKVILEKSDFNEWLNRMNGKTIEYFKENGITARLDNEDVITHAKVVIIDDAVFLGSTNWSYGGLELWHNSDILIRNKKIVDFFVDYFKVLELQ</sequence>
<keyword evidence="3" id="KW-0443">Lipid metabolism</keyword>
<evidence type="ECO:0000256" key="3">
    <source>
        <dbReference type="ARBA" id="ARBA00023098"/>
    </source>
</evidence>
<dbReference type="InterPro" id="IPR051406">
    <property type="entry name" value="PLD_domain"/>
</dbReference>
<reference evidence="5" key="1">
    <citation type="journal article" date="2014" name="Front. Microbiol.">
        <title>High frequency of phylogenetically diverse reductive dehalogenase-homologous genes in deep subseafloor sedimentary metagenomes.</title>
        <authorList>
            <person name="Kawai M."/>
            <person name="Futagami T."/>
            <person name="Toyoda A."/>
            <person name="Takaki Y."/>
            <person name="Nishi S."/>
            <person name="Hori S."/>
            <person name="Arai W."/>
            <person name="Tsubouchi T."/>
            <person name="Morono Y."/>
            <person name="Uchiyama I."/>
            <person name="Ito T."/>
            <person name="Fujiyama A."/>
            <person name="Inagaki F."/>
            <person name="Takami H."/>
        </authorList>
    </citation>
    <scope>NUCLEOTIDE SEQUENCE</scope>
    <source>
        <strain evidence="5">Expedition CK06-06</strain>
    </source>
</reference>
<dbReference type="PANTHER" id="PTHR43856:SF1">
    <property type="entry name" value="MITOCHONDRIAL CARDIOLIPIN HYDROLASE"/>
    <property type="match status" value="1"/>
</dbReference>
<name>X1B8J8_9ZZZZ</name>
<accession>X1B8J8</accession>
<organism evidence="5">
    <name type="scientific">marine sediment metagenome</name>
    <dbReference type="NCBI Taxonomy" id="412755"/>
    <lineage>
        <taxon>unclassified sequences</taxon>
        <taxon>metagenomes</taxon>
        <taxon>ecological metagenomes</taxon>
    </lineage>
</organism>
<keyword evidence="1" id="KW-0378">Hydrolase</keyword>
<dbReference type="GO" id="GO:0016042">
    <property type="term" value="P:lipid catabolic process"/>
    <property type="evidence" value="ECO:0007669"/>
    <property type="project" value="UniProtKB-KW"/>
</dbReference>
<feature type="non-terminal residue" evidence="5">
    <location>
        <position position="1"/>
    </location>
</feature>
<dbReference type="Pfam" id="PF13091">
    <property type="entry name" value="PLDc_2"/>
    <property type="match status" value="1"/>
</dbReference>
<protein>
    <recommendedName>
        <fullName evidence="4">PLD phosphodiesterase domain-containing protein</fullName>
    </recommendedName>
</protein>
<proteinExistence type="predicted"/>
<dbReference type="PANTHER" id="PTHR43856">
    <property type="entry name" value="CARDIOLIPIN HYDROLASE"/>
    <property type="match status" value="1"/>
</dbReference>
<feature type="domain" description="PLD phosphodiesterase" evidence="4">
    <location>
        <begin position="141"/>
        <end position="167"/>
    </location>
</feature>
<keyword evidence="2" id="KW-0442">Lipid degradation</keyword>
<comment type="caution">
    <text evidence="5">The sequence shown here is derived from an EMBL/GenBank/DDBJ whole genome shotgun (WGS) entry which is preliminary data.</text>
</comment>
<dbReference type="SMART" id="SM00155">
    <property type="entry name" value="PLDc"/>
    <property type="match status" value="1"/>
</dbReference>
<evidence type="ECO:0000259" key="4">
    <source>
        <dbReference type="PROSITE" id="PS50035"/>
    </source>
</evidence>
<dbReference type="Gene3D" id="3.30.870.10">
    <property type="entry name" value="Endonuclease Chain A"/>
    <property type="match status" value="2"/>
</dbReference>
<gene>
    <name evidence="5" type="ORF">S01H4_27549</name>
</gene>
<evidence type="ECO:0000313" key="5">
    <source>
        <dbReference type="EMBL" id="GAG77627.1"/>
    </source>
</evidence>
<dbReference type="GO" id="GO:0016891">
    <property type="term" value="F:RNA endonuclease activity producing 5'-phosphomonoesters, hydrolytic mechanism"/>
    <property type="evidence" value="ECO:0007669"/>
    <property type="project" value="TreeGrafter"/>
</dbReference>
<dbReference type="SUPFAM" id="SSF56024">
    <property type="entry name" value="Phospholipase D/nuclease"/>
    <property type="match status" value="1"/>
</dbReference>
<evidence type="ECO:0000256" key="2">
    <source>
        <dbReference type="ARBA" id="ARBA00022963"/>
    </source>
</evidence>